<reference evidence="2 3" key="1">
    <citation type="journal article" date="2021" name="Elife">
        <title>Chloroplast acquisition without the gene transfer in kleptoplastic sea slugs, Plakobranchus ocellatus.</title>
        <authorList>
            <person name="Maeda T."/>
            <person name="Takahashi S."/>
            <person name="Yoshida T."/>
            <person name="Shimamura S."/>
            <person name="Takaki Y."/>
            <person name="Nagai Y."/>
            <person name="Toyoda A."/>
            <person name="Suzuki Y."/>
            <person name="Arimoto A."/>
            <person name="Ishii H."/>
            <person name="Satoh N."/>
            <person name="Nishiyama T."/>
            <person name="Hasebe M."/>
            <person name="Maruyama T."/>
            <person name="Minagawa J."/>
            <person name="Obokata J."/>
            <person name="Shigenobu S."/>
        </authorList>
    </citation>
    <scope>NUCLEOTIDE SEQUENCE [LARGE SCALE GENOMIC DNA]</scope>
</reference>
<organism evidence="2 3">
    <name type="scientific">Plakobranchus ocellatus</name>
    <dbReference type="NCBI Taxonomy" id="259542"/>
    <lineage>
        <taxon>Eukaryota</taxon>
        <taxon>Metazoa</taxon>
        <taxon>Spiralia</taxon>
        <taxon>Lophotrochozoa</taxon>
        <taxon>Mollusca</taxon>
        <taxon>Gastropoda</taxon>
        <taxon>Heterobranchia</taxon>
        <taxon>Euthyneura</taxon>
        <taxon>Panpulmonata</taxon>
        <taxon>Sacoglossa</taxon>
        <taxon>Placobranchoidea</taxon>
        <taxon>Plakobranchidae</taxon>
        <taxon>Plakobranchus</taxon>
    </lineage>
</organism>
<feature type="compositionally biased region" description="Pro residues" evidence="1">
    <location>
        <begin position="75"/>
        <end position="84"/>
    </location>
</feature>
<dbReference type="EMBL" id="BLXT01006360">
    <property type="protein sequence ID" value="GFO31196.1"/>
    <property type="molecule type" value="Genomic_DNA"/>
</dbReference>
<comment type="caution">
    <text evidence="2">The sequence shown here is derived from an EMBL/GenBank/DDBJ whole genome shotgun (WGS) entry which is preliminary data.</text>
</comment>
<accession>A0AAV4C7D3</accession>
<feature type="region of interest" description="Disordered" evidence="1">
    <location>
        <begin position="489"/>
        <end position="518"/>
    </location>
</feature>
<dbReference type="Proteomes" id="UP000735302">
    <property type="component" value="Unassembled WGS sequence"/>
</dbReference>
<feature type="compositionally biased region" description="Polar residues" evidence="1">
    <location>
        <begin position="682"/>
        <end position="699"/>
    </location>
</feature>
<protein>
    <submittedName>
        <fullName evidence="2">Uncharacterized protein</fullName>
    </submittedName>
</protein>
<evidence type="ECO:0000313" key="2">
    <source>
        <dbReference type="EMBL" id="GFO31196.1"/>
    </source>
</evidence>
<gene>
    <name evidence="2" type="ORF">PoB_005770100</name>
</gene>
<dbReference type="AlphaFoldDB" id="A0AAV4C7D3"/>
<evidence type="ECO:0000256" key="1">
    <source>
        <dbReference type="SAM" id="MobiDB-lite"/>
    </source>
</evidence>
<feature type="compositionally biased region" description="Low complexity" evidence="1">
    <location>
        <begin position="901"/>
        <end position="915"/>
    </location>
</feature>
<proteinExistence type="predicted"/>
<feature type="region of interest" description="Disordered" evidence="1">
    <location>
        <begin position="678"/>
        <end position="704"/>
    </location>
</feature>
<keyword evidence="3" id="KW-1185">Reference proteome</keyword>
<feature type="compositionally biased region" description="Basic and acidic residues" evidence="1">
    <location>
        <begin position="878"/>
        <end position="894"/>
    </location>
</feature>
<name>A0AAV4C7D3_9GAST</name>
<sequence>MEDSSRSEDTQEGRRLSFAELRSRFAQQEAPPPGDTGSRYVNALGTSRPAISRKVQRPHSDGFAGPVRPDQVPRATPPPVPPKSTRPRSEVMTTQEPDMFARAGLCSELPPIHMVASSSDYVSSPASACGGPGAGLLELSSVPDLPSPIKPIVAHSIPHVAQAEESVAQSPSTSCDSGADAETSTLCMTDSSLSSNNYILFGNVRTTGETNDVITSRISEDSLPLLANDSLDLESEEPCQFPAVSPSAEEAGIFSANTSTSSSLEPFGYEAVDLDTVESKIEDSSECVALLDNLYSPPPVDVKTGPALDSSHFKLPIPFPSASFLPRQPLIRPEHDLPEFREFRPMFYNESLVATMCERIARVGRRRRRQDIGVDGGSEERQDSLIRSLTFDSDDFCSCRQDAGLPRAALGSPQQTIADGLTVSGDICNNYAVLNGNALADKKPMYQPPPNAFSPVGPGPLIGCHDDFLLHGDLESDIPVSTHDIELNFRAPESTTHREGDGEDDDNDDLDGGQDVWGANVDENVGSCANYGAARRSVEERQGVSAHTDCADNAVLSLSDYTRSEDPGDNLYSLPSTTRGNGSSIEKMTVVELYQTCSARDPIEHRACPGYEKLENVTPIHDFACCDESSRQTDSEAIESVIDGDVSAKTHASSDTTITATTIARSGDSGKQHILENGARLPTSNSADNSDTLDTATDISSDDYFGSRPESMVCEMGSPPGSVSSDYTCLDGNASSTGEHARRISSGVIAVPHSDVEVDSADIIPKADCIMDDIDIELKEEEKDDDAMKTPVAEDEFSFPSPPPPIAGSEDYLKDDLNSRENESTLHVEVNITSFRDLNPAVSANRAAARLAEAGQAVTSMYGYDTLQFPAKVSHGTTEIRDTEISNRKDEASHDAPNILSSTGSAGDSGTSGCGPLEEAEAQNDYISATTAADVKSVRMTKGGKRKKKRQLRTAKRVSFRLRQDR</sequence>
<feature type="region of interest" description="Disordered" evidence="1">
    <location>
        <begin position="24"/>
        <end position="93"/>
    </location>
</feature>
<feature type="compositionally biased region" description="Acidic residues" evidence="1">
    <location>
        <begin position="501"/>
        <end position="512"/>
    </location>
</feature>
<feature type="region of interest" description="Disordered" evidence="1">
    <location>
        <begin position="875"/>
        <end position="966"/>
    </location>
</feature>
<feature type="compositionally biased region" description="Basic residues" evidence="1">
    <location>
        <begin position="942"/>
        <end position="960"/>
    </location>
</feature>
<feature type="region of interest" description="Disordered" evidence="1">
    <location>
        <begin position="782"/>
        <end position="811"/>
    </location>
</feature>
<evidence type="ECO:0000313" key="3">
    <source>
        <dbReference type="Proteomes" id="UP000735302"/>
    </source>
</evidence>